<feature type="non-terminal residue" evidence="2">
    <location>
        <position position="87"/>
    </location>
</feature>
<dbReference type="InterPro" id="IPR018683">
    <property type="entry name" value="DUF2169"/>
</dbReference>
<accession>A0A3B0X7D4</accession>
<proteinExistence type="predicted"/>
<gene>
    <name evidence="2" type="ORF">MNBD_GAMMA11-1108</name>
</gene>
<feature type="domain" description="DUF2169" evidence="1">
    <location>
        <begin position="22"/>
        <end position="85"/>
    </location>
</feature>
<sequence length="87" mass="9761">MLQLKNNTPFAADMALFPDEHGIDTLYLIVKASFKIGQQWTLADKQLPPVAIDEYWGEPEKSSLKSVSDFHIGKPTTDILMQGPCIR</sequence>
<name>A0A3B0X7D4_9ZZZZ</name>
<evidence type="ECO:0000259" key="1">
    <source>
        <dbReference type="Pfam" id="PF09937"/>
    </source>
</evidence>
<dbReference type="AlphaFoldDB" id="A0A3B0X7D4"/>
<evidence type="ECO:0000313" key="2">
    <source>
        <dbReference type="EMBL" id="VAW59392.1"/>
    </source>
</evidence>
<reference evidence="2" key="1">
    <citation type="submission" date="2018-06" db="EMBL/GenBank/DDBJ databases">
        <authorList>
            <person name="Zhirakovskaya E."/>
        </authorList>
    </citation>
    <scope>NUCLEOTIDE SEQUENCE</scope>
</reference>
<protein>
    <recommendedName>
        <fullName evidence="1">DUF2169 domain-containing protein</fullName>
    </recommendedName>
</protein>
<dbReference type="Pfam" id="PF09937">
    <property type="entry name" value="DUF2169"/>
    <property type="match status" value="1"/>
</dbReference>
<organism evidence="2">
    <name type="scientific">hydrothermal vent metagenome</name>
    <dbReference type="NCBI Taxonomy" id="652676"/>
    <lineage>
        <taxon>unclassified sequences</taxon>
        <taxon>metagenomes</taxon>
        <taxon>ecological metagenomes</taxon>
    </lineage>
</organism>
<dbReference type="EMBL" id="UOFG01000079">
    <property type="protein sequence ID" value="VAW59392.1"/>
    <property type="molecule type" value="Genomic_DNA"/>
</dbReference>